<evidence type="ECO:0000256" key="2">
    <source>
        <dbReference type="ARBA" id="ARBA00001936"/>
    </source>
</evidence>
<evidence type="ECO:0000256" key="5">
    <source>
        <dbReference type="ARBA" id="ARBA00012029"/>
    </source>
</evidence>
<dbReference type="EC" id="3.1.4.1" evidence="5"/>
<evidence type="ECO:0000259" key="11">
    <source>
        <dbReference type="SMART" id="SM00990"/>
    </source>
</evidence>
<dbReference type="InterPro" id="IPR033315">
    <property type="entry name" value="Fan1-like"/>
</dbReference>
<comment type="similarity">
    <text evidence="4">Belongs to the FAN1 family.</text>
</comment>
<evidence type="ECO:0000313" key="12">
    <source>
        <dbReference type="EMBL" id="ROQ25753.1"/>
    </source>
</evidence>
<keyword evidence="7" id="KW-0479">Metal-binding</keyword>
<proteinExistence type="inferred from homology"/>
<dbReference type="InterPro" id="IPR011856">
    <property type="entry name" value="tRNA_endonuc-like_dom_sf"/>
</dbReference>
<dbReference type="AlphaFoldDB" id="A0A3N1PB10"/>
<dbReference type="PANTHER" id="PTHR15749:SF4">
    <property type="entry name" value="FANCONI-ASSOCIATED NUCLEASE 1"/>
    <property type="match status" value="1"/>
</dbReference>
<dbReference type="SMART" id="SM00990">
    <property type="entry name" value="VRR_NUC"/>
    <property type="match status" value="1"/>
</dbReference>
<comment type="catalytic activity">
    <reaction evidence="1">
        <text>Hydrolytically removes 5'-nucleotides successively from the 3'-hydroxy termini of 3'-hydroxy-terminated oligonucleotides.</text>
        <dbReference type="EC" id="3.1.4.1"/>
    </reaction>
</comment>
<evidence type="ECO:0000256" key="8">
    <source>
        <dbReference type="ARBA" id="ARBA00022801"/>
    </source>
</evidence>
<comment type="cofactor">
    <cofactor evidence="3">
        <name>Mg(2+)</name>
        <dbReference type="ChEBI" id="CHEBI:18420"/>
    </cofactor>
</comment>
<keyword evidence="6" id="KW-0540">Nuclease</keyword>
<dbReference type="Gene3D" id="3.40.1350.10">
    <property type="match status" value="1"/>
</dbReference>
<dbReference type="GO" id="GO:0046872">
    <property type="term" value="F:metal ion binding"/>
    <property type="evidence" value="ECO:0007669"/>
    <property type="project" value="UniProtKB-KW"/>
</dbReference>
<dbReference type="Pfam" id="PF08774">
    <property type="entry name" value="VRR_NUC"/>
    <property type="match status" value="1"/>
</dbReference>
<reference evidence="12 13" key="1">
    <citation type="submission" date="2018-11" db="EMBL/GenBank/DDBJ databases">
        <title>Genomic Encyclopedia of Type Strains, Phase IV (KMG-IV): sequencing the most valuable type-strain genomes for metagenomic binning, comparative biology and taxonomic classification.</title>
        <authorList>
            <person name="Goeker M."/>
        </authorList>
    </citation>
    <scope>NUCLEOTIDE SEQUENCE [LARGE SCALE GENOMIC DNA]</scope>
    <source>
        <strain evidence="12 13">DSM 21945</strain>
    </source>
</reference>
<keyword evidence="9" id="KW-0460">Magnesium</keyword>
<evidence type="ECO:0000313" key="13">
    <source>
        <dbReference type="Proteomes" id="UP000268033"/>
    </source>
</evidence>
<gene>
    <name evidence="12" type="ORF">EDC28_10562</name>
</gene>
<keyword evidence="10" id="KW-0464">Manganese</keyword>
<evidence type="ECO:0000256" key="6">
    <source>
        <dbReference type="ARBA" id="ARBA00022722"/>
    </source>
</evidence>
<evidence type="ECO:0000256" key="7">
    <source>
        <dbReference type="ARBA" id="ARBA00022723"/>
    </source>
</evidence>
<sequence>MAVNPNALSGTYYLAHFEALLGAVKGRYGDLFSEQENQCLDDFAALPLDGRALYTRFLSRRGQCFREDKLAYPELDLPLAIAALKEAGFITPMAPEQALLLPLLTKAEIAALFNLDKRLARPAMVEAALKLPYRAPPFALWQMQHEALMRRCLLLYFGNAYQDLSEFVITALEHVRYEPYPLDSQSRYYQSRAHLERHFALSELAQTLDACPDHALVALAEGWPAGDDNRWQRLTLQLARRLERSANLPLALAFYQRLTLPPARERKVRLIAKTAGQVAAWQALAPILKAPQDASEQDFIDVFAKRLASKLGHSLPQLPVSSVSEQQRPLPQGSERVEQKALGYFDAGMHSENQLLTGLFGLLFWDIVFSPVPGAFFHPFQRGPKDLFSQGFYEKRQGLIEARLKEIEQGWQERAKATLAAKAGIANDLVYWPLWRAEHLALAGHIPGHHLALWFRHFLRDPRHHRSGFPDLLVVDGGHYQLVEVKGPGDRLQPGQKRWLRFLARHHLPVSVLHLK</sequence>
<dbReference type="GO" id="GO:0003676">
    <property type="term" value="F:nucleic acid binding"/>
    <property type="evidence" value="ECO:0007669"/>
    <property type="project" value="InterPro"/>
</dbReference>
<comment type="caution">
    <text evidence="12">The sequence shown here is derived from an EMBL/GenBank/DDBJ whole genome shotgun (WGS) entry which is preliminary data.</text>
</comment>
<dbReference type="Proteomes" id="UP000268033">
    <property type="component" value="Unassembled WGS sequence"/>
</dbReference>
<protein>
    <recommendedName>
        <fullName evidence="5">phosphodiesterase I</fullName>
        <ecNumber evidence="5">3.1.4.1</ecNumber>
    </recommendedName>
</protein>
<dbReference type="PANTHER" id="PTHR15749">
    <property type="entry name" value="FANCONI-ASSOCIATED NUCLEASE 1"/>
    <property type="match status" value="1"/>
</dbReference>
<dbReference type="InterPro" id="IPR014883">
    <property type="entry name" value="VRR_NUC"/>
</dbReference>
<keyword evidence="13" id="KW-1185">Reference proteome</keyword>
<dbReference type="GO" id="GO:0004528">
    <property type="term" value="F:phosphodiesterase I activity"/>
    <property type="evidence" value="ECO:0007669"/>
    <property type="project" value="UniProtKB-EC"/>
</dbReference>
<accession>A0A3N1PB10</accession>
<organism evidence="12 13">
    <name type="scientific">Gallaecimonas pentaromativorans</name>
    <dbReference type="NCBI Taxonomy" id="584787"/>
    <lineage>
        <taxon>Bacteria</taxon>
        <taxon>Pseudomonadati</taxon>
        <taxon>Pseudomonadota</taxon>
        <taxon>Gammaproteobacteria</taxon>
        <taxon>Enterobacterales</taxon>
        <taxon>Gallaecimonadaceae</taxon>
        <taxon>Gallaecimonas</taxon>
    </lineage>
</organism>
<comment type="cofactor">
    <cofactor evidence="2">
        <name>Mn(2+)</name>
        <dbReference type="ChEBI" id="CHEBI:29035"/>
    </cofactor>
</comment>
<evidence type="ECO:0000256" key="3">
    <source>
        <dbReference type="ARBA" id="ARBA00001946"/>
    </source>
</evidence>
<evidence type="ECO:0000256" key="4">
    <source>
        <dbReference type="ARBA" id="ARBA00005533"/>
    </source>
</evidence>
<dbReference type="GO" id="GO:0036297">
    <property type="term" value="P:interstrand cross-link repair"/>
    <property type="evidence" value="ECO:0007669"/>
    <property type="project" value="InterPro"/>
</dbReference>
<dbReference type="Pfam" id="PF21315">
    <property type="entry name" value="FAN1_HTH"/>
    <property type="match status" value="1"/>
</dbReference>
<name>A0A3N1PB10_9GAMM</name>
<keyword evidence="8" id="KW-0378">Hydrolase</keyword>
<dbReference type="STRING" id="584787.GCA_001247655_02819"/>
<evidence type="ECO:0000256" key="10">
    <source>
        <dbReference type="ARBA" id="ARBA00023211"/>
    </source>
</evidence>
<dbReference type="InterPro" id="IPR049125">
    <property type="entry name" value="FAN1-like_WH"/>
</dbReference>
<evidence type="ECO:0000256" key="1">
    <source>
        <dbReference type="ARBA" id="ARBA00000983"/>
    </source>
</evidence>
<feature type="domain" description="VRR-NUC" evidence="11">
    <location>
        <begin position="411"/>
        <end position="515"/>
    </location>
</feature>
<dbReference type="RefSeq" id="WP_123421527.1">
    <property type="nucleotide sequence ID" value="NZ_RJUL01000005.1"/>
</dbReference>
<evidence type="ECO:0000256" key="9">
    <source>
        <dbReference type="ARBA" id="ARBA00022842"/>
    </source>
</evidence>
<dbReference type="EMBL" id="RJUL01000005">
    <property type="protein sequence ID" value="ROQ25753.1"/>
    <property type="molecule type" value="Genomic_DNA"/>
</dbReference>